<dbReference type="CTD" id="175053"/>
<dbReference type="GO" id="GO:0016705">
    <property type="term" value="F:oxidoreductase activity, acting on paired donors, with incorporation or reduction of molecular oxygen"/>
    <property type="evidence" value="ECO:0007669"/>
    <property type="project" value="InterPro"/>
</dbReference>
<keyword evidence="8" id="KW-0472">Membrane</keyword>
<keyword evidence="6 7" id="KW-0479">Metal-binding</keyword>
<dbReference type="RefSeq" id="NP_496939.2">
    <property type="nucleotide sequence ID" value="NM_064538.4"/>
</dbReference>
<dbReference type="PROSITE" id="PS00086">
    <property type="entry name" value="CYTOCHROME_P450"/>
    <property type="match status" value="1"/>
</dbReference>
<protein>
    <submittedName>
        <fullName evidence="9">CYtochrome P450 family</fullName>
    </submittedName>
</protein>
<reference evidence="9 10" key="1">
    <citation type="journal article" date="1998" name="Science">
        <title>Genome sequence of the nematode C. elegans: a platform for investigating biology.</title>
        <authorList>
            <consortium name="The C. elegans sequencing consortium"/>
            <person name="Sulson J.E."/>
            <person name="Waterston R."/>
        </authorList>
    </citation>
    <scope>NUCLEOTIDE SEQUENCE [LARGE SCALE GENOMIC DNA]</scope>
    <source>
        <strain evidence="9 10">Bristol N2</strain>
    </source>
</reference>
<evidence type="ECO:0000313" key="11">
    <source>
        <dbReference type="WormBase" id="F01D5.9"/>
    </source>
</evidence>
<dbReference type="InterPro" id="IPR001128">
    <property type="entry name" value="Cyt_P450"/>
</dbReference>
<dbReference type="EMBL" id="BX284602">
    <property type="protein sequence ID" value="CAB04044.2"/>
    <property type="molecule type" value="Genomic_DNA"/>
</dbReference>
<dbReference type="InterPro" id="IPR036396">
    <property type="entry name" value="Cyt_P450_sf"/>
</dbReference>
<dbReference type="Pfam" id="PF00067">
    <property type="entry name" value="p450"/>
    <property type="match status" value="1"/>
</dbReference>
<dbReference type="GO" id="GO:0004497">
    <property type="term" value="F:monooxygenase activity"/>
    <property type="evidence" value="ECO:0007669"/>
    <property type="project" value="UniProtKB-KW"/>
</dbReference>
<dbReference type="InterPro" id="IPR050196">
    <property type="entry name" value="Cytochrome_P450_Monoox"/>
</dbReference>
<keyword evidence="10" id="KW-1185">Reference proteome</keyword>
<dbReference type="SMR" id="Q9XVA6"/>
<sequence>MGIAVYLLALVVIYVVFNLSKILKFVKERMRLYHLMSKIDGPLALPLLGTTFQFKMDPVEFALQLYNWGLEYSTKGSSLAAFWMGPYPMVIVLTPEANKKVLESNALINKSSEYDIFLPWLGTGLLLASGEKWRGRRKMMTPSFHFNVLIDFQVVFNSQSMILLEQIENAAKKTDDSTIDAFPYIKRCALDIICETAMGTTVSAQTNHTHPYVVAVNEMNSLAFKYQRMPWLWIKPIRQLIGYEADFQRNLDIVTSFTKKVIDRKLREHDETDGMVVVEEESKKKAFLDMLIEKKEEGGLGYEDIREEVDTFMFEGHDTTSAGIGWSLWCLANCPEYQKKCHEELDEIFEGTSRECSVEDLKKMKYLEKCVKEALRMRPSVPQMARSVEEEVEIDGKILPKGCSVMISPAFIQNNPRTFPNHEVFDPERFNEDEISKRHAYAYIPFSAGPRNCIGQKFAMQEEKTVISWVLRRFHIHTDIGLLENMPLPETITRPSLGFPLKFTVRQQ</sequence>
<evidence type="ECO:0000256" key="8">
    <source>
        <dbReference type="SAM" id="Phobius"/>
    </source>
</evidence>
<dbReference type="Gene3D" id="1.10.630.10">
    <property type="entry name" value="Cytochrome P450"/>
    <property type="match status" value="1"/>
</dbReference>
<evidence type="ECO:0000256" key="5">
    <source>
        <dbReference type="ARBA" id="ARBA00023033"/>
    </source>
</evidence>
<organism evidence="9 10">
    <name type="scientific">Caenorhabditis elegans</name>
    <dbReference type="NCBI Taxonomy" id="6239"/>
    <lineage>
        <taxon>Eukaryota</taxon>
        <taxon>Metazoa</taxon>
        <taxon>Ecdysozoa</taxon>
        <taxon>Nematoda</taxon>
        <taxon>Chromadorea</taxon>
        <taxon>Rhabditida</taxon>
        <taxon>Rhabditina</taxon>
        <taxon>Rhabditomorpha</taxon>
        <taxon>Rhabditoidea</taxon>
        <taxon>Rhabditidae</taxon>
        <taxon>Peloderinae</taxon>
        <taxon>Caenorhabditis</taxon>
    </lineage>
</organism>
<dbReference type="InterPro" id="IPR002401">
    <property type="entry name" value="Cyt_P450_E_grp-I"/>
</dbReference>
<dbReference type="Bgee" id="WBGene00008499">
    <property type="expression patterns" value="Expressed in larva and 2 other cell types or tissues"/>
</dbReference>
<keyword evidence="4 6" id="KW-0408">Iron</keyword>
<dbReference type="GeneID" id="175053"/>
<dbReference type="InParanoid" id="Q9XVA6"/>
<evidence type="ECO:0000313" key="10">
    <source>
        <dbReference type="Proteomes" id="UP000001940"/>
    </source>
</evidence>
<dbReference type="HOGENOM" id="CLU_001570_5_1_1"/>
<dbReference type="STRING" id="6239.F01D5.9.1"/>
<evidence type="ECO:0000256" key="3">
    <source>
        <dbReference type="ARBA" id="ARBA00022617"/>
    </source>
</evidence>
<dbReference type="Reactome" id="R-CEL-211976">
    <property type="pathway name" value="Endogenous sterols"/>
</dbReference>
<accession>Q9XVA6</accession>
<dbReference type="PANTHER" id="PTHR24291">
    <property type="entry name" value="CYTOCHROME P450 FAMILY 4"/>
    <property type="match status" value="1"/>
</dbReference>
<dbReference type="OMA" id="HAPMEAI"/>
<evidence type="ECO:0007829" key="12">
    <source>
        <dbReference type="PeptideAtlas" id="Q9XVA6"/>
    </source>
</evidence>
<dbReference type="SUPFAM" id="SSF48264">
    <property type="entry name" value="Cytochrome P450"/>
    <property type="match status" value="1"/>
</dbReference>
<feature type="binding site" description="axial binding residue" evidence="6">
    <location>
        <position position="453"/>
    </location>
    <ligand>
        <name>heme</name>
        <dbReference type="ChEBI" id="CHEBI:30413"/>
    </ligand>
    <ligandPart>
        <name>Fe</name>
        <dbReference type="ChEBI" id="CHEBI:18248"/>
    </ligandPart>
</feature>
<comment type="cofactor">
    <cofactor evidence="1 6">
        <name>heme</name>
        <dbReference type="ChEBI" id="CHEBI:30413"/>
    </cofactor>
</comment>
<dbReference type="WormBase" id="F01D5.9">
    <property type="protein sequence ID" value="CE35449"/>
    <property type="gene ID" value="WBGene00008499"/>
    <property type="gene designation" value="cyp-37A1"/>
</dbReference>
<dbReference type="PIR" id="T20471">
    <property type="entry name" value="T20471"/>
</dbReference>
<keyword evidence="8" id="KW-0812">Transmembrane</keyword>
<comment type="similarity">
    <text evidence="2 7">Belongs to the cytochrome P450 family.</text>
</comment>
<proteinExistence type="evidence at protein level"/>
<dbReference type="AGR" id="WB:WBGene00008499"/>
<evidence type="ECO:0000256" key="7">
    <source>
        <dbReference type="RuleBase" id="RU000461"/>
    </source>
</evidence>
<keyword evidence="7" id="KW-0560">Oxidoreductase</keyword>
<dbReference type="PRINTS" id="PR00463">
    <property type="entry name" value="EP450I"/>
</dbReference>
<dbReference type="GO" id="GO:0020037">
    <property type="term" value="F:heme binding"/>
    <property type="evidence" value="ECO:0007669"/>
    <property type="project" value="InterPro"/>
</dbReference>
<evidence type="ECO:0000256" key="6">
    <source>
        <dbReference type="PIRSR" id="PIRSR602401-1"/>
    </source>
</evidence>
<dbReference type="PhylomeDB" id="Q9XVA6"/>
<dbReference type="CDD" id="cd20628">
    <property type="entry name" value="CYP4"/>
    <property type="match status" value="1"/>
</dbReference>
<dbReference type="PeptideAtlas" id="Q9XVA6"/>
<dbReference type="eggNOG" id="KOG0157">
    <property type="taxonomic scope" value="Eukaryota"/>
</dbReference>
<evidence type="ECO:0000256" key="4">
    <source>
        <dbReference type="ARBA" id="ARBA00023004"/>
    </source>
</evidence>
<keyword evidence="12" id="KW-1267">Proteomics identification</keyword>
<dbReference type="FunCoup" id="Q9XVA6">
    <property type="interactions" value="117"/>
</dbReference>
<evidence type="ECO:0000313" key="9">
    <source>
        <dbReference type="EMBL" id="CAB04044.2"/>
    </source>
</evidence>
<dbReference type="PaxDb" id="6239-F01D5.9"/>
<dbReference type="Reactome" id="R-CEL-193144">
    <property type="pathway name" value="Estrogen biosynthesis"/>
</dbReference>
<feature type="transmembrane region" description="Helical" evidence="8">
    <location>
        <begin position="6"/>
        <end position="26"/>
    </location>
</feature>
<keyword evidence="3 6" id="KW-0349">Heme</keyword>
<dbReference type="KEGG" id="cel:CELE_F01D5.9"/>
<dbReference type="OrthoDB" id="1470350at2759"/>
<keyword evidence="8" id="KW-1133">Transmembrane helix</keyword>
<dbReference type="PANTHER" id="PTHR24291:SF130">
    <property type="entry name" value="CYTOCHROME P450 FAMILY"/>
    <property type="match status" value="1"/>
</dbReference>
<dbReference type="UCSC" id="F01D5.9">
    <property type="organism name" value="c. elegans"/>
</dbReference>
<keyword evidence="5 7" id="KW-0503">Monooxygenase</keyword>
<dbReference type="Proteomes" id="UP000001940">
    <property type="component" value="Chromosome II"/>
</dbReference>
<dbReference type="InterPro" id="IPR017972">
    <property type="entry name" value="Cyt_P450_CS"/>
</dbReference>
<evidence type="ECO:0000256" key="2">
    <source>
        <dbReference type="ARBA" id="ARBA00010617"/>
    </source>
</evidence>
<dbReference type="PRINTS" id="PR00385">
    <property type="entry name" value="P450"/>
</dbReference>
<gene>
    <name evidence="11" type="primary">cyp-37a1</name>
    <name evidence="9" type="synonym">cyp-37A1</name>
    <name evidence="9" type="ORF">CELE_F01D5.9</name>
    <name evidence="11" type="ORF">F01D5.9</name>
</gene>
<name>Q9XVA6_CAEEL</name>
<evidence type="ECO:0000256" key="1">
    <source>
        <dbReference type="ARBA" id="ARBA00001971"/>
    </source>
</evidence>
<dbReference type="AlphaFoldDB" id="Q9XVA6"/>
<dbReference type="GO" id="GO:0005506">
    <property type="term" value="F:iron ion binding"/>
    <property type="evidence" value="ECO:0007669"/>
    <property type="project" value="InterPro"/>
</dbReference>